<evidence type="ECO:0000313" key="4">
    <source>
        <dbReference type="Proteomes" id="UP000249229"/>
    </source>
</evidence>
<protein>
    <submittedName>
        <fullName evidence="3">Uncharacterized protein</fullName>
    </submittedName>
</protein>
<name>A0A2W5P7S6_9SPHN</name>
<dbReference type="AlphaFoldDB" id="A0A2W5P7S6"/>
<evidence type="ECO:0000259" key="2">
    <source>
        <dbReference type="Pfam" id="PF23666"/>
    </source>
</evidence>
<accession>A0A2W5P7S6</accession>
<evidence type="ECO:0000313" key="3">
    <source>
        <dbReference type="EMBL" id="PZQ61842.1"/>
    </source>
</evidence>
<gene>
    <name evidence="3" type="ORF">DI544_04275</name>
</gene>
<dbReference type="Pfam" id="PF13550">
    <property type="entry name" value="Phage-tail_3"/>
    <property type="match status" value="1"/>
</dbReference>
<dbReference type="Proteomes" id="UP000249229">
    <property type="component" value="Unassembled WGS sequence"/>
</dbReference>
<sequence>MATLILTTVGGAIGGPVGAALGGVIGQAVDRNVLLTPRARQGPRLSDLKVQTSSYGTQIPKVFGTMRVAGCVIWATELIETRSTSRAGKGQPSITGYSYAASFAVALSARPIAGVGRIWAEGKLLRGAAGDWKSTTGFRLHHGDEAQAPDPLIAALEAQAPAYRGIAYAVFENLQLADFGNRIPSLTFEVIGDAVTPTIGAVARGLAEGVVAGTGPATPVHGYAASGDSVGGALETLATMAGAWLVPAGGALRLDDAVGAATVLEPDAATRETRRPIETVPRRVSLSCYDPDRDYQIGVQQAQRPGGAGWRDEAIDVPAALPATRARGLAQAAIRRAEQGRVTRRVTLDATAIGFAPGDAVRLPDAPGVWRATRVGVEGRGVTLDLVPVSAGSIELAADPGHALPAPDVRAAATVIVAAELPPLDDARADLLRLAVFVGGTQPGWRGAALLVSGDKGASWNSGGAIVAPAVLGRIATPLSIGTDRLVDRWSTLEVLLAHDDMLLATSGDAALDRGANMALVGSELLQFRDAVQLAPRRWRLSTLWRGRRATPASAHAVDTPFVLVAEDSMTLLSLPRARAGDTIRLLAQGAGDAQPVATEVVLTGISLAPPAPVHLRATADAGGGATMRWARRSRFGWRWDDGTDAPLGEEREAYVVTVEQDGATRSLTTDAPQMSLPAGTLTSGPARLSVRQQGTLAVSAATHVTIEGTSR</sequence>
<organism evidence="3 4">
    <name type="scientific">Sphingomonas taxi</name>
    <dbReference type="NCBI Taxonomy" id="1549858"/>
    <lineage>
        <taxon>Bacteria</taxon>
        <taxon>Pseudomonadati</taxon>
        <taxon>Pseudomonadota</taxon>
        <taxon>Alphaproteobacteria</taxon>
        <taxon>Sphingomonadales</taxon>
        <taxon>Sphingomonadaceae</taxon>
        <taxon>Sphingomonas</taxon>
    </lineage>
</organism>
<feature type="domain" description="Tip attachment protein J" evidence="1">
    <location>
        <begin position="235"/>
        <end position="375"/>
    </location>
</feature>
<dbReference type="EMBL" id="QFQI01000002">
    <property type="protein sequence ID" value="PZQ61842.1"/>
    <property type="molecule type" value="Genomic_DNA"/>
</dbReference>
<dbReference type="Pfam" id="PF23666">
    <property type="entry name" value="Rcc01698_C"/>
    <property type="match status" value="1"/>
</dbReference>
<evidence type="ECO:0000259" key="1">
    <source>
        <dbReference type="Pfam" id="PF13550"/>
    </source>
</evidence>
<dbReference type="InterPro" id="IPR056490">
    <property type="entry name" value="Rcc01698_C"/>
</dbReference>
<reference evidence="3 4" key="1">
    <citation type="submission" date="2017-08" db="EMBL/GenBank/DDBJ databases">
        <title>Infants hospitalized years apart are colonized by the same room-sourced microbial strains.</title>
        <authorList>
            <person name="Brooks B."/>
            <person name="Olm M.R."/>
            <person name="Firek B.A."/>
            <person name="Baker R."/>
            <person name="Thomas B.C."/>
            <person name="Morowitz M.J."/>
            <person name="Banfield J.F."/>
        </authorList>
    </citation>
    <scope>NUCLEOTIDE SEQUENCE [LARGE SCALE GENOMIC DNA]</scope>
    <source>
        <strain evidence="3">S2_005_001_R1_22</strain>
    </source>
</reference>
<dbReference type="InterPro" id="IPR032876">
    <property type="entry name" value="J_dom"/>
</dbReference>
<proteinExistence type="predicted"/>
<feature type="domain" description="Rcc01698-like C-terminal" evidence="2">
    <location>
        <begin position="470"/>
        <end position="563"/>
    </location>
</feature>
<comment type="caution">
    <text evidence="3">The sequence shown here is derived from an EMBL/GenBank/DDBJ whole genome shotgun (WGS) entry which is preliminary data.</text>
</comment>